<comment type="caution">
    <text evidence="1">The sequence shown here is derived from an EMBL/GenBank/DDBJ whole genome shotgun (WGS) entry which is preliminary data.</text>
</comment>
<protein>
    <recommendedName>
        <fullName evidence="3">Reverse transcriptase domain-containing protein</fullName>
    </recommendedName>
</protein>
<dbReference type="PANTHER" id="PTHR47027">
    <property type="entry name" value="REVERSE TRANSCRIPTASE DOMAIN-CONTAINING PROTEIN"/>
    <property type="match status" value="1"/>
</dbReference>
<evidence type="ECO:0000313" key="1">
    <source>
        <dbReference type="EMBL" id="CAK0812253.1"/>
    </source>
</evidence>
<gene>
    <name evidence="1" type="ORF">PCOR1329_LOCUS16582</name>
</gene>
<proteinExistence type="predicted"/>
<dbReference type="EMBL" id="CAUYUJ010005096">
    <property type="protein sequence ID" value="CAK0812253.1"/>
    <property type="molecule type" value="Genomic_DNA"/>
</dbReference>
<keyword evidence="2" id="KW-1185">Reference proteome</keyword>
<sequence length="779" mass="86492">ATTPSGASSSAADLTTAQRQIMIAHVPTAVAPYEERQAFWTELETELGKVNHPSRLLVFIDANDDDGVNGCNAKCYFSAELKEAFALTDVAEWHDCTEPTWFGNSLFPKRSDHIWVTDWWLWKSVAAGVEQDPMVFTTRDVWASMLGDPEVYHAELIRVVQRLQEAHFFSEATQAKLRYFLQAWQHSITEDSESRVRFAHLGGSVRSVPCVMNMADMRRLNPKKNLGPDGIGISVWRAGDEVSLDAFLPLFDLSASRCQLPVSMKGGKGRSNLVSDHLSKLYTMQISDPVYQVLQDAVGDAQCGAVPGRDTLLLTVGLQTFAERAVRMRQCWAILFFDLAKAFDSVIREYLYAAGHRQLHVLADQLHDLGIPRDVADKAQRHLQNNPSLLRAAGMDEHATARAADLHSGMWFQVRGERGPVVAANRGARQGCRLGAVRFNIAYELALKRVRHRFQESGIQLSMNMSTHASVPWATDFDSSPDHVTLQQAPNDEQYVDDVTFEFLADSPQESLAQVDPAVDIITEEFRRVGFVINVGPGKSAIMARMYGQGSRATWRTCVLSMGRSVDRSPAGLELEVVHDFPHLGATLQASGQHILDAKQKTPKAQQTYAPLAVHIFGCNSLRCSTRSTVATSSVFSKSHYGISAWRGDDPQAMAIMNGQYHRVLRRISGDMRYGAPDTATDEEVRQKVHAPLLASMVRARRLSQLASHFPTAPKVVQMMVEALPKPPSAQMLLYDLEQFAVAFPDVGQKLGSPSAHPEKWKAYIVESPRRLKSQAALM</sequence>
<dbReference type="Proteomes" id="UP001189429">
    <property type="component" value="Unassembled WGS sequence"/>
</dbReference>
<feature type="non-terminal residue" evidence="1">
    <location>
        <position position="779"/>
    </location>
</feature>
<name>A0ABN9R1Y6_9DINO</name>
<feature type="non-terminal residue" evidence="1">
    <location>
        <position position="1"/>
    </location>
</feature>
<evidence type="ECO:0000313" key="2">
    <source>
        <dbReference type="Proteomes" id="UP001189429"/>
    </source>
</evidence>
<dbReference type="PANTHER" id="PTHR47027:SF20">
    <property type="entry name" value="REVERSE TRANSCRIPTASE-LIKE PROTEIN WITH RNA-DIRECTED DNA POLYMERASE DOMAIN"/>
    <property type="match status" value="1"/>
</dbReference>
<accession>A0ABN9R1Y6</accession>
<evidence type="ECO:0008006" key="3">
    <source>
        <dbReference type="Google" id="ProtNLM"/>
    </source>
</evidence>
<reference evidence="1" key="1">
    <citation type="submission" date="2023-10" db="EMBL/GenBank/DDBJ databases">
        <authorList>
            <person name="Chen Y."/>
            <person name="Shah S."/>
            <person name="Dougan E. K."/>
            <person name="Thang M."/>
            <person name="Chan C."/>
        </authorList>
    </citation>
    <scope>NUCLEOTIDE SEQUENCE [LARGE SCALE GENOMIC DNA]</scope>
</reference>
<organism evidence="1 2">
    <name type="scientific">Prorocentrum cordatum</name>
    <dbReference type="NCBI Taxonomy" id="2364126"/>
    <lineage>
        <taxon>Eukaryota</taxon>
        <taxon>Sar</taxon>
        <taxon>Alveolata</taxon>
        <taxon>Dinophyceae</taxon>
        <taxon>Prorocentrales</taxon>
        <taxon>Prorocentraceae</taxon>
        <taxon>Prorocentrum</taxon>
    </lineage>
</organism>